<evidence type="ECO:0008006" key="4">
    <source>
        <dbReference type="Google" id="ProtNLM"/>
    </source>
</evidence>
<evidence type="ECO:0000313" key="2">
    <source>
        <dbReference type="EMBL" id="RZU73487.1"/>
    </source>
</evidence>
<dbReference type="RefSeq" id="WP_130332036.1">
    <property type="nucleotide sequence ID" value="NZ_SHLD01000001.1"/>
</dbReference>
<sequence length="155" mass="16949">MIRFDGRRLRIVVAVVLGSLLVGGGLMLSARLDAVIGQRVRLGVETTGRVVHVERYQIGRSTSVTRVTVDYALNGARHRELLSSELDEVRYRNGDAVRLHVDRTDATKAATAEGYATEDLLLQLPAFLEAAGIIMIMLALARLRRRGRGPSPDSG</sequence>
<dbReference type="Proteomes" id="UP000294114">
    <property type="component" value="Unassembled WGS sequence"/>
</dbReference>
<reference evidence="2 3" key="1">
    <citation type="submission" date="2019-02" db="EMBL/GenBank/DDBJ databases">
        <title>Sequencing the genomes of 1000 actinobacteria strains.</title>
        <authorList>
            <person name="Klenk H.-P."/>
        </authorList>
    </citation>
    <scope>NUCLEOTIDE SEQUENCE [LARGE SCALE GENOMIC DNA]</scope>
    <source>
        <strain evidence="2 3">DSM 45612</strain>
    </source>
</reference>
<name>A0A4Q8B765_9ACTN</name>
<gene>
    <name evidence="2" type="ORF">EV384_1892</name>
</gene>
<evidence type="ECO:0000256" key="1">
    <source>
        <dbReference type="SAM" id="Phobius"/>
    </source>
</evidence>
<dbReference type="OrthoDB" id="3396317at2"/>
<evidence type="ECO:0000313" key="3">
    <source>
        <dbReference type="Proteomes" id="UP000294114"/>
    </source>
</evidence>
<dbReference type="EMBL" id="SHLD01000001">
    <property type="protein sequence ID" value="RZU73487.1"/>
    <property type="molecule type" value="Genomic_DNA"/>
</dbReference>
<comment type="caution">
    <text evidence="2">The sequence shown here is derived from an EMBL/GenBank/DDBJ whole genome shotgun (WGS) entry which is preliminary data.</text>
</comment>
<dbReference type="AlphaFoldDB" id="A0A4Q8B765"/>
<keyword evidence="1" id="KW-1133">Transmembrane helix</keyword>
<keyword evidence="1" id="KW-0472">Membrane</keyword>
<keyword evidence="1" id="KW-0812">Transmembrane</keyword>
<proteinExistence type="predicted"/>
<protein>
    <recommendedName>
        <fullName evidence="4">DUF3592 domain-containing protein</fullName>
    </recommendedName>
</protein>
<feature type="transmembrane region" description="Helical" evidence="1">
    <location>
        <begin position="120"/>
        <end position="141"/>
    </location>
</feature>
<accession>A0A4Q8B765</accession>
<organism evidence="2 3">
    <name type="scientific">Micromonospora kangleipakensis</name>
    <dbReference type="NCBI Taxonomy" id="1077942"/>
    <lineage>
        <taxon>Bacteria</taxon>
        <taxon>Bacillati</taxon>
        <taxon>Actinomycetota</taxon>
        <taxon>Actinomycetes</taxon>
        <taxon>Micromonosporales</taxon>
        <taxon>Micromonosporaceae</taxon>
        <taxon>Micromonospora</taxon>
    </lineage>
</organism>
<keyword evidence="3" id="KW-1185">Reference proteome</keyword>